<keyword evidence="2" id="KW-1185">Reference proteome</keyword>
<gene>
    <name evidence="1" type="ORF">BDY19DRAFT_983649</name>
</gene>
<evidence type="ECO:0000313" key="2">
    <source>
        <dbReference type="Proteomes" id="UP001055072"/>
    </source>
</evidence>
<comment type="caution">
    <text evidence="1">The sequence shown here is derived from an EMBL/GenBank/DDBJ whole genome shotgun (WGS) entry which is preliminary data.</text>
</comment>
<dbReference type="EMBL" id="MU274904">
    <property type="protein sequence ID" value="KAI0092180.1"/>
    <property type="molecule type" value="Genomic_DNA"/>
</dbReference>
<name>A0ACB8UD26_9APHY</name>
<organism evidence="1 2">
    <name type="scientific">Irpex rosettiformis</name>
    <dbReference type="NCBI Taxonomy" id="378272"/>
    <lineage>
        <taxon>Eukaryota</taxon>
        <taxon>Fungi</taxon>
        <taxon>Dikarya</taxon>
        <taxon>Basidiomycota</taxon>
        <taxon>Agaricomycotina</taxon>
        <taxon>Agaricomycetes</taxon>
        <taxon>Polyporales</taxon>
        <taxon>Irpicaceae</taxon>
        <taxon>Irpex</taxon>
    </lineage>
</organism>
<reference evidence="1" key="1">
    <citation type="journal article" date="2021" name="Environ. Microbiol.">
        <title>Gene family expansions and transcriptome signatures uncover fungal adaptations to wood decay.</title>
        <authorList>
            <person name="Hage H."/>
            <person name="Miyauchi S."/>
            <person name="Viragh M."/>
            <person name="Drula E."/>
            <person name="Min B."/>
            <person name="Chaduli D."/>
            <person name="Navarro D."/>
            <person name="Favel A."/>
            <person name="Norest M."/>
            <person name="Lesage-Meessen L."/>
            <person name="Balint B."/>
            <person name="Merenyi Z."/>
            <person name="de Eugenio L."/>
            <person name="Morin E."/>
            <person name="Martinez A.T."/>
            <person name="Baldrian P."/>
            <person name="Stursova M."/>
            <person name="Martinez M.J."/>
            <person name="Novotny C."/>
            <person name="Magnuson J.K."/>
            <person name="Spatafora J.W."/>
            <person name="Maurice S."/>
            <person name="Pangilinan J."/>
            <person name="Andreopoulos W."/>
            <person name="LaButti K."/>
            <person name="Hundley H."/>
            <person name="Na H."/>
            <person name="Kuo A."/>
            <person name="Barry K."/>
            <person name="Lipzen A."/>
            <person name="Henrissat B."/>
            <person name="Riley R."/>
            <person name="Ahrendt S."/>
            <person name="Nagy L.G."/>
            <person name="Grigoriev I.V."/>
            <person name="Martin F."/>
            <person name="Rosso M.N."/>
        </authorList>
    </citation>
    <scope>NUCLEOTIDE SEQUENCE</scope>
    <source>
        <strain evidence="1">CBS 384.51</strain>
    </source>
</reference>
<accession>A0ACB8UD26</accession>
<dbReference type="Proteomes" id="UP001055072">
    <property type="component" value="Unassembled WGS sequence"/>
</dbReference>
<sequence length="450" mass="49565">MAPSRTTKGKKRAHNPDSDLEASDAASTSCTSVHEEAIVKVKKQRRAVTKKCPVCDEEIPVRLLDRHVDLEAERVEDIIRAIGSTEVLSIAEPDDGFTARTRKSAIKARKSMQPGSHSHDSATLEIVDKQLRLVKRHRKQRHAKLRDMTREDEDTEGLSGFRGGRGRWAGSSQGTLCPVCMKMVPGDEDVVEAHVDACLAHEARMQEEMTREVERLRREEEHIGNVDIEGDIRILATDGASFRGLGFAIRDHGQQDVDDEVDVDGEDDLTYGAAQFTEGDVVNPLDHRSNEDDDVDIDSDGDPPPQGGSSSSGEIGARSLRNLVVAGKVVKKTAIASSTDEARREMNEVISVAETLELDRAVEQARKSGDSWALVEALNKKLAVLEATKVSSSTSLLCRICLDPYVDPTVSTGCWHTCCRECWLRCLGSTRQCPICKRITAAADLRRVYL</sequence>
<evidence type="ECO:0000313" key="1">
    <source>
        <dbReference type="EMBL" id="KAI0092180.1"/>
    </source>
</evidence>
<protein>
    <submittedName>
        <fullName evidence="1">Uncharacterized protein</fullName>
    </submittedName>
</protein>
<proteinExistence type="predicted"/>